<protein>
    <recommendedName>
        <fullName evidence="3">DUF4878 domain-containing protein</fullName>
    </recommendedName>
</protein>
<keyword evidence="2" id="KW-1185">Reference proteome</keyword>
<dbReference type="EMBL" id="JBHMBH010000019">
    <property type="protein sequence ID" value="MFB9714386.1"/>
    <property type="molecule type" value="Genomic_DNA"/>
</dbReference>
<sequence length="118" mass="12275">MAGGALGFFILQPAQGQSVPRATSGPVPAPVAEAVQSLPADPADYVSAQSPVRGSIAAAFPPGTTTTIVQDTWSQTVDNQGLVQVAITRPDKTKEVYAAMMVLEDGKWKVLATLPVQK</sequence>
<comment type="caution">
    <text evidence="1">The sequence shown here is derived from an EMBL/GenBank/DDBJ whole genome shotgun (WGS) entry which is preliminary data.</text>
</comment>
<evidence type="ECO:0008006" key="3">
    <source>
        <dbReference type="Google" id="ProtNLM"/>
    </source>
</evidence>
<organism evidence="1 2">
    <name type="scientific">Arthrobacter methylotrophus</name>
    <dbReference type="NCBI Taxonomy" id="121291"/>
    <lineage>
        <taxon>Bacteria</taxon>
        <taxon>Bacillati</taxon>
        <taxon>Actinomycetota</taxon>
        <taxon>Actinomycetes</taxon>
        <taxon>Micrococcales</taxon>
        <taxon>Micrococcaceae</taxon>
        <taxon>Arthrobacter</taxon>
    </lineage>
</organism>
<reference evidence="1 2" key="1">
    <citation type="submission" date="2024-09" db="EMBL/GenBank/DDBJ databases">
        <authorList>
            <person name="Sun Q."/>
            <person name="Mori K."/>
        </authorList>
    </citation>
    <scope>NUCLEOTIDE SEQUENCE [LARGE SCALE GENOMIC DNA]</scope>
    <source>
        <strain evidence="1 2">JCM 13519</strain>
    </source>
</reference>
<gene>
    <name evidence="1" type="ORF">ACFFPI_09645</name>
</gene>
<name>A0ABV5UPP0_9MICC</name>
<accession>A0ABV5UPP0</accession>
<dbReference type="Proteomes" id="UP001589536">
    <property type="component" value="Unassembled WGS sequence"/>
</dbReference>
<evidence type="ECO:0000313" key="1">
    <source>
        <dbReference type="EMBL" id="MFB9714386.1"/>
    </source>
</evidence>
<dbReference type="RefSeq" id="WP_376954171.1">
    <property type="nucleotide sequence ID" value="NZ_JBHMBH010000019.1"/>
</dbReference>
<evidence type="ECO:0000313" key="2">
    <source>
        <dbReference type="Proteomes" id="UP001589536"/>
    </source>
</evidence>
<proteinExistence type="predicted"/>